<feature type="non-terminal residue" evidence="2">
    <location>
        <position position="86"/>
    </location>
</feature>
<feature type="transmembrane region" description="Helical" evidence="1">
    <location>
        <begin position="7"/>
        <end position="25"/>
    </location>
</feature>
<dbReference type="EMBL" id="LAZR01026124">
    <property type="protein sequence ID" value="KKL69726.1"/>
    <property type="molecule type" value="Genomic_DNA"/>
</dbReference>
<keyword evidence="1" id="KW-0812">Transmembrane</keyword>
<keyword evidence="1" id="KW-0472">Membrane</keyword>
<comment type="caution">
    <text evidence="2">The sequence shown here is derived from an EMBL/GenBank/DDBJ whole genome shotgun (WGS) entry which is preliminary data.</text>
</comment>
<organism evidence="2">
    <name type="scientific">marine sediment metagenome</name>
    <dbReference type="NCBI Taxonomy" id="412755"/>
    <lineage>
        <taxon>unclassified sequences</taxon>
        <taxon>metagenomes</taxon>
        <taxon>ecological metagenomes</taxon>
    </lineage>
</organism>
<accession>A0A0F9ETW5</accession>
<evidence type="ECO:0000256" key="1">
    <source>
        <dbReference type="SAM" id="Phobius"/>
    </source>
</evidence>
<sequence length="86" mass="9360">MNLKTRKILIPVVVIAATAAIVMFIKGNPPQANRFAAPPKAQISVAVSKSLVGNQRAKGTKRTPKQLALIKEVHNTDKFKKDASKR</sequence>
<dbReference type="AlphaFoldDB" id="A0A0F9ETW5"/>
<name>A0A0F9ETW5_9ZZZZ</name>
<protein>
    <submittedName>
        <fullName evidence="2">Uncharacterized protein</fullName>
    </submittedName>
</protein>
<keyword evidence="1" id="KW-1133">Transmembrane helix</keyword>
<reference evidence="2" key="1">
    <citation type="journal article" date="2015" name="Nature">
        <title>Complex archaea that bridge the gap between prokaryotes and eukaryotes.</title>
        <authorList>
            <person name="Spang A."/>
            <person name="Saw J.H."/>
            <person name="Jorgensen S.L."/>
            <person name="Zaremba-Niedzwiedzka K."/>
            <person name="Martijn J."/>
            <person name="Lind A.E."/>
            <person name="van Eijk R."/>
            <person name="Schleper C."/>
            <person name="Guy L."/>
            <person name="Ettema T.J."/>
        </authorList>
    </citation>
    <scope>NUCLEOTIDE SEQUENCE</scope>
</reference>
<gene>
    <name evidence="2" type="ORF">LCGC14_2112010</name>
</gene>
<proteinExistence type="predicted"/>
<evidence type="ECO:0000313" key="2">
    <source>
        <dbReference type="EMBL" id="KKL69726.1"/>
    </source>
</evidence>